<proteinExistence type="predicted"/>
<dbReference type="RefSeq" id="WP_122195587.1">
    <property type="nucleotide sequence ID" value="NZ_JBHSKC010000017.1"/>
</dbReference>
<gene>
    <name evidence="2" type="ORF">EBO15_18185</name>
</gene>
<dbReference type="EMBL" id="RFFG01000029">
    <property type="protein sequence ID" value="RMI42950.1"/>
    <property type="molecule type" value="Genomic_DNA"/>
</dbReference>
<organism evidence="2 3">
    <name type="scientific">Actinomadura harenae</name>
    <dbReference type="NCBI Taxonomy" id="2483351"/>
    <lineage>
        <taxon>Bacteria</taxon>
        <taxon>Bacillati</taxon>
        <taxon>Actinomycetota</taxon>
        <taxon>Actinomycetes</taxon>
        <taxon>Streptosporangiales</taxon>
        <taxon>Thermomonosporaceae</taxon>
        <taxon>Actinomadura</taxon>
    </lineage>
</organism>
<keyword evidence="3" id="KW-1185">Reference proteome</keyword>
<evidence type="ECO:0000256" key="1">
    <source>
        <dbReference type="SAM" id="MobiDB-lite"/>
    </source>
</evidence>
<feature type="region of interest" description="Disordered" evidence="1">
    <location>
        <begin position="62"/>
        <end position="114"/>
    </location>
</feature>
<accession>A0A3M2M1K5</accession>
<evidence type="ECO:0000313" key="2">
    <source>
        <dbReference type="EMBL" id="RMI42950.1"/>
    </source>
</evidence>
<reference evidence="2 3" key="1">
    <citation type="submission" date="2018-10" db="EMBL/GenBank/DDBJ databases">
        <title>Isolation from soil.</title>
        <authorList>
            <person name="Hu J."/>
        </authorList>
    </citation>
    <scope>NUCLEOTIDE SEQUENCE [LARGE SCALE GENOMIC DNA]</scope>
    <source>
        <strain evidence="2 3">NEAU-Ht49</strain>
    </source>
</reference>
<dbReference type="OrthoDB" id="3483834at2"/>
<dbReference type="AlphaFoldDB" id="A0A3M2M1K5"/>
<protein>
    <submittedName>
        <fullName evidence="2">Uncharacterized protein</fullName>
    </submittedName>
</protein>
<comment type="caution">
    <text evidence="2">The sequence shown here is derived from an EMBL/GenBank/DDBJ whole genome shotgun (WGS) entry which is preliminary data.</text>
</comment>
<dbReference type="Proteomes" id="UP000282674">
    <property type="component" value="Unassembled WGS sequence"/>
</dbReference>
<name>A0A3M2M1K5_9ACTN</name>
<sequence length="129" mass="12845">MLSSAWSLLRLALLALVCFLAIGCLTQAGKSVASLNAAGGPVAAHVCHSGTVRVGDVVQRRPDGADGPGHCAKQALPENSSIGPAAASTRVASALSPEETGGSPGAVGQRNRCGPLAPPDVGRLCVLRV</sequence>
<evidence type="ECO:0000313" key="3">
    <source>
        <dbReference type="Proteomes" id="UP000282674"/>
    </source>
</evidence>